<evidence type="ECO:0000313" key="2">
    <source>
        <dbReference type="Proteomes" id="UP000503464"/>
    </source>
</evidence>
<dbReference type="RefSeq" id="WP_173408553.1">
    <property type="nucleotide sequence ID" value="NZ_CP054160.3"/>
</dbReference>
<reference evidence="2" key="1">
    <citation type="submission" date="2020-03" db="EMBL/GenBank/DDBJ databases">
        <title>Genome sequences of seven Enterobacteriaceae strains isolated from Canadian wastewater treatment facilities.</title>
        <authorList>
            <person name="Huang H."/>
            <person name="Chmara J.T."/>
            <person name="Duceppe M.-O."/>
        </authorList>
    </citation>
    <scope>NUCLEOTIDE SEQUENCE [LARGE SCALE GENOMIC DNA]</scope>
    <source>
        <strain evidence="2">Biosolid 3</strain>
    </source>
</reference>
<proteinExistence type="predicted"/>
<name>A0AAE7EEY6_SERFO</name>
<evidence type="ECO:0000313" key="1">
    <source>
        <dbReference type="EMBL" id="QKJ57274.1"/>
    </source>
</evidence>
<dbReference type="AlphaFoldDB" id="A0AAE7EEY6"/>
<dbReference type="Proteomes" id="UP000503464">
    <property type="component" value="Chromosome"/>
</dbReference>
<dbReference type="InterPro" id="IPR036388">
    <property type="entry name" value="WH-like_DNA-bd_sf"/>
</dbReference>
<dbReference type="Gene3D" id="1.10.10.10">
    <property type="entry name" value="Winged helix-like DNA-binding domain superfamily/Winged helix DNA-binding domain"/>
    <property type="match status" value="1"/>
</dbReference>
<accession>A0AAE7EEY6</accession>
<dbReference type="SUPFAM" id="SSF46955">
    <property type="entry name" value="Putative DNA-binding domain"/>
    <property type="match status" value="1"/>
</dbReference>
<dbReference type="InterPro" id="IPR009061">
    <property type="entry name" value="DNA-bd_dom_put_sf"/>
</dbReference>
<sequence>MNTQDFTFPLSGNARAAAVARFLSVSEATVWRYAKRPGFPQPVKLSDRATVFDAAAVRQWLESRKQGGDHA</sequence>
<protein>
    <submittedName>
        <fullName evidence="1">AlpA family phage regulatory protein</fullName>
    </submittedName>
</protein>
<dbReference type="EMBL" id="CP054160">
    <property type="protein sequence ID" value="QKJ57274.1"/>
    <property type="molecule type" value="Genomic_DNA"/>
</dbReference>
<gene>
    <name evidence="1" type="ORF">G9399_01250</name>
</gene>
<dbReference type="InterPro" id="IPR010260">
    <property type="entry name" value="AlpA"/>
</dbReference>
<organism evidence="1 2">
    <name type="scientific">Serratia fonticola</name>
    <dbReference type="NCBI Taxonomy" id="47917"/>
    <lineage>
        <taxon>Bacteria</taxon>
        <taxon>Pseudomonadati</taxon>
        <taxon>Pseudomonadota</taxon>
        <taxon>Gammaproteobacteria</taxon>
        <taxon>Enterobacterales</taxon>
        <taxon>Yersiniaceae</taxon>
        <taxon>Serratia</taxon>
    </lineage>
</organism>
<dbReference type="Pfam" id="PF05930">
    <property type="entry name" value="Phage_AlpA"/>
    <property type="match status" value="1"/>
</dbReference>